<name>A0A1D8N5Q3_YARLL</name>
<dbReference type="GO" id="GO:1990575">
    <property type="term" value="P:mitochondrial L-ornithine transmembrane transport"/>
    <property type="evidence" value="ECO:0007669"/>
    <property type="project" value="TreeGrafter"/>
</dbReference>
<keyword evidence="6 11" id="KW-1133">Transmembrane helix</keyword>
<dbReference type="KEGG" id="yli:2905723"/>
<evidence type="ECO:0000256" key="9">
    <source>
        <dbReference type="PROSITE-ProRule" id="PRU00282"/>
    </source>
</evidence>
<dbReference type="PROSITE" id="PS50920">
    <property type="entry name" value="SOLCAR"/>
    <property type="match status" value="3"/>
</dbReference>
<dbReference type="EMBL" id="CP017553">
    <property type="protein sequence ID" value="AOW00956.1"/>
    <property type="molecule type" value="Genomic_DNA"/>
</dbReference>
<evidence type="ECO:0000256" key="3">
    <source>
        <dbReference type="ARBA" id="ARBA00022448"/>
    </source>
</evidence>
<comment type="similarity">
    <text evidence="2 10">Belongs to the mitochondrial carrier (TC 2.A.29) family.</text>
</comment>
<evidence type="ECO:0000313" key="13">
    <source>
        <dbReference type="Proteomes" id="UP000182444"/>
    </source>
</evidence>
<proteinExistence type="inferred from homology"/>
<organism evidence="12 13">
    <name type="scientific">Yarrowia lipolytica</name>
    <name type="common">Candida lipolytica</name>
    <dbReference type="NCBI Taxonomy" id="4952"/>
    <lineage>
        <taxon>Eukaryota</taxon>
        <taxon>Fungi</taxon>
        <taxon>Dikarya</taxon>
        <taxon>Ascomycota</taxon>
        <taxon>Saccharomycotina</taxon>
        <taxon>Dipodascomycetes</taxon>
        <taxon>Dipodascales</taxon>
        <taxon>Dipodascales incertae sedis</taxon>
        <taxon>Yarrowia</taxon>
    </lineage>
</organism>
<dbReference type="VEuPathDB" id="FungiDB:YALI0_A20988g"/>
<gene>
    <name evidence="12" type="ORF">YALI1_A22023g</name>
</gene>
<evidence type="ECO:0000256" key="8">
    <source>
        <dbReference type="ARBA" id="ARBA00023136"/>
    </source>
</evidence>
<dbReference type="SUPFAM" id="SSF103506">
    <property type="entry name" value="Mitochondrial carrier"/>
    <property type="match status" value="1"/>
</dbReference>
<keyword evidence="8 9" id="KW-0472">Membrane</keyword>
<evidence type="ECO:0000256" key="10">
    <source>
        <dbReference type="RuleBase" id="RU000488"/>
    </source>
</evidence>
<dbReference type="PANTHER" id="PTHR45624">
    <property type="entry name" value="MITOCHONDRIAL BASIC AMINO ACIDS TRANSPORTER-RELATED"/>
    <property type="match status" value="1"/>
</dbReference>
<dbReference type="Gene3D" id="1.50.40.10">
    <property type="entry name" value="Mitochondrial carrier domain"/>
    <property type="match status" value="2"/>
</dbReference>
<dbReference type="InterPro" id="IPR050567">
    <property type="entry name" value="Mitochondrial_Carrier"/>
</dbReference>
<dbReference type="GO" id="GO:0000064">
    <property type="term" value="F:L-ornithine transmembrane transporter activity"/>
    <property type="evidence" value="ECO:0007669"/>
    <property type="project" value="TreeGrafter"/>
</dbReference>
<evidence type="ECO:0000256" key="11">
    <source>
        <dbReference type="SAM" id="Phobius"/>
    </source>
</evidence>
<sequence length="317" mass="35959">MVSEKVKQEIQHVKEEIHDAELRALAKDMPTECKPPPKYMSFVAGVFSGVSKLVTGHPFDTIKVRMQTAPDGKFKGPIDCLIKTVRNEGIRGLYKGATPPLVGWMIMDSVMLGSYHNYKRCLKDTVYQDYYELPTIGCGIAGIGAGWTVSFVAAPIEHIKARLQVQYDAKTKLYTGPINCAKQLLSQGGLPGLYKGLFSTMLFRTNFFFWWGSYDLITKQLKKRTDMGLPTINFWAGGFSATIFWVTAFPFDVVKQQIMTDTVINPKYPTWWSACKSVYKRWGWRGYFRGFMPSFIRSFPTNAIALVVFEATMRILQ</sequence>
<evidence type="ECO:0000256" key="5">
    <source>
        <dbReference type="ARBA" id="ARBA00022737"/>
    </source>
</evidence>
<dbReference type="PANTHER" id="PTHR45624:SF57">
    <property type="entry name" value="MITOCHONDRIAL SUBSTRATE CARRIER FAMILY PROTEIN L"/>
    <property type="match status" value="1"/>
</dbReference>
<dbReference type="InterPro" id="IPR018108">
    <property type="entry name" value="MCP_transmembrane"/>
</dbReference>
<dbReference type="AlphaFoldDB" id="A0A1D8N5Q3"/>
<evidence type="ECO:0000313" key="12">
    <source>
        <dbReference type="EMBL" id="AOW00956.1"/>
    </source>
</evidence>
<protein>
    <recommendedName>
        <fullName evidence="14">Mitochondrial carrier domain-containing protein</fullName>
    </recommendedName>
</protein>
<feature type="repeat" description="Solcar" evidence="9">
    <location>
        <begin position="228"/>
        <end position="315"/>
    </location>
</feature>
<dbReference type="GeneID" id="2905723"/>
<accession>A0A1D8N5Q3</accession>
<evidence type="ECO:0000256" key="6">
    <source>
        <dbReference type="ARBA" id="ARBA00022989"/>
    </source>
</evidence>
<evidence type="ECO:0000256" key="7">
    <source>
        <dbReference type="ARBA" id="ARBA00023128"/>
    </source>
</evidence>
<feature type="transmembrane region" description="Helical" evidence="11">
    <location>
        <begin position="232"/>
        <end position="251"/>
    </location>
</feature>
<dbReference type="Proteomes" id="UP000182444">
    <property type="component" value="Chromosome 1A"/>
</dbReference>
<dbReference type="RefSeq" id="XP_500312.3">
    <property type="nucleotide sequence ID" value="XM_500312.3"/>
</dbReference>
<keyword evidence="3 10" id="KW-0813">Transport</keyword>
<keyword evidence="7" id="KW-0496">Mitochondrion</keyword>
<dbReference type="GO" id="GO:0031966">
    <property type="term" value="C:mitochondrial membrane"/>
    <property type="evidence" value="ECO:0007669"/>
    <property type="project" value="UniProtKB-SubCell"/>
</dbReference>
<reference evidence="12 13" key="1">
    <citation type="journal article" date="2016" name="PLoS ONE">
        <title>Sequence Assembly of Yarrowia lipolytica Strain W29/CLIB89 Shows Transposable Element Diversity.</title>
        <authorList>
            <person name="Magnan C."/>
            <person name="Yu J."/>
            <person name="Chang I."/>
            <person name="Jahn E."/>
            <person name="Kanomata Y."/>
            <person name="Wu J."/>
            <person name="Zeller M."/>
            <person name="Oakes M."/>
            <person name="Baldi P."/>
            <person name="Sandmeyer S."/>
        </authorList>
    </citation>
    <scope>NUCLEOTIDE SEQUENCE [LARGE SCALE GENOMIC DNA]</scope>
    <source>
        <strain evidence="13">CLIB89(W29)</strain>
    </source>
</reference>
<evidence type="ECO:0000256" key="1">
    <source>
        <dbReference type="ARBA" id="ARBA00004225"/>
    </source>
</evidence>
<keyword evidence="5" id="KW-0677">Repeat</keyword>
<dbReference type="Pfam" id="PF00153">
    <property type="entry name" value="Mito_carr"/>
    <property type="match status" value="3"/>
</dbReference>
<dbReference type="VEuPathDB" id="FungiDB:YALI1_A22023g"/>
<comment type="subcellular location">
    <subcellularLocation>
        <location evidence="1">Mitochondrion membrane</location>
        <topology evidence="1">Multi-pass membrane protein</topology>
    </subcellularLocation>
</comment>
<evidence type="ECO:0000256" key="4">
    <source>
        <dbReference type="ARBA" id="ARBA00022692"/>
    </source>
</evidence>
<evidence type="ECO:0000256" key="2">
    <source>
        <dbReference type="ARBA" id="ARBA00006375"/>
    </source>
</evidence>
<keyword evidence="4 9" id="KW-0812">Transmembrane</keyword>
<dbReference type="eggNOG" id="KOG0762">
    <property type="taxonomic scope" value="Eukaryota"/>
</dbReference>
<feature type="repeat" description="Solcar" evidence="9">
    <location>
        <begin position="36"/>
        <end position="121"/>
    </location>
</feature>
<dbReference type="InterPro" id="IPR023395">
    <property type="entry name" value="MCP_dom_sf"/>
</dbReference>
<feature type="repeat" description="Solcar" evidence="9">
    <location>
        <begin position="133"/>
        <end position="220"/>
    </location>
</feature>
<evidence type="ECO:0008006" key="14">
    <source>
        <dbReference type="Google" id="ProtNLM"/>
    </source>
</evidence>